<evidence type="ECO:0000256" key="12">
    <source>
        <dbReference type="SAM" id="SignalP"/>
    </source>
</evidence>
<evidence type="ECO:0000256" key="8">
    <source>
        <dbReference type="ARBA" id="ARBA00022989"/>
    </source>
</evidence>
<proteinExistence type="inferred from homology"/>
<dbReference type="InterPro" id="IPR002591">
    <property type="entry name" value="Phosphodiest/P_Trfase"/>
</dbReference>
<dbReference type="InterPro" id="IPR017850">
    <property type="entry name" value="Alkaline_phosphatase_core_sf"/>
</dbReference>
<keyword evidence="9 11" id="KW-0472">Membrane</keyword>
<dbReference type="GO" id="GO:0005789">
    <property type="term" value="C:endoplasmic reticulum membrane"/>
    <property type="evidence" value="ECO:0007669"/>
    <property type="project" value="UniProtKB-SubCell"/>
</dbReference>
<feature type="transmembrane region" description="Helical" evidence="11">
    <location>
        <begin position="380"/>
        <end position="398"/>
    </location>
</feature>
<feature type="transmembrane region" description="Helical" evidence="11">
    <location>
        <begin position="770"/>
        <end position="789"/>
    </location>
</feature>
<dbReference type="InterPro" id="IPR037674">
    <property type="entry name" value="PIG-G_N"/>
</dbReference>
<keyword evidence="10" id="KW-0325">Glycoprotein</keyword>
<evidence type="ECO:0000256" key="6">
    <source>
        <dbReference type="ARBA" id="ARBA00022692"/>
    </source>
</evidence>
<feature type="transmembrane region" description="Helical" evidence="11">
    <location>
        <begin position="658"/>
        <end position="677"/>
    </location>
</feature>
<feature type="signal peptide" evidence="12">
    <location>
        <begin position="1"/>
        <end position="18"/>
    </location>
</feature>
<dbReference type="GO" id="GO:0051267">
    <property type="term" value="F:CP2 mannose-ethanolamine phosphotransferase activity"/>
    <property type="evidence" value="ECO:0007669"/>
    <property type="project" value="TreeGrafter"/>
</dbReference>
<sequence length="799" mass="90762">MIRYAILLVISLILFLNGFFPLPHTNYSFPNQPPTHINSFNVTDQYRPHFTKTVLIVIDALRWDFVTAQLMPLAAGLMNSQGCLSKVSVESPTVTLPRIKALTTGSVPQYMDVVMNLASSEVLADSWLHSAKKKGLRIVFYGDNTWEKLFPNVFTRSEGTTSFFVWDFTEVDDNVTRNVNLELERSDWDVMILHYLGLDHIGHVLGPFHPKMTAKLKEMDDIIFRIQQTMANDTLILVTGDHGMRDAGGHGGTSSAEVTVPLIAIGHDCENASFQQTDIPANLAVLLGINIPATSIGKLEKPFLHRLHLREYLYALRYNAQILLEKSSLCRGAFLNATDFHENYLKHQRAADGELAKRLYEECSDKITEELFLASSKQEMPLLFVALLSMFYLFLLLLKPSILKQSKLEFLLHLCLVCLQLFAAYQVLVYITGAILAGLALLKLRHLLRVTKFPRAVPDFSVLTCLVHPLTFISTSFIEEEHYFWIFVSVSFILGLILQRNGLLPVNNAKLLLLLAGLRFSMDLNSTVENSVQSQSNWANLLNYEESLVYFHAFFVSSLVLVLATLYFEQEKGGNFSSLLLSALTLCLIYLLKVSAYHNTWLGKAIWALIVLHKLFPSVSWTEIWILSSTLLIKPHNVVLIPLGVYSANQLSAVIKDCFSLTVASYLLSNCFYFLQGHRNSLASVDVSIGYTGLNDYYPFLVISQVLMHTYTFPVLFHLILFQKVFKQDFGAKFWNTILTIRTSVLFFTGLVMILFRHHLFIWSVFAPKLFIESVHTAFMFIELSCWYLNKCVKKVLYK</sequence>
<feature type="transmembrane region" description="Helical" evidence="11">
    <location>
        <begin position="575"/>
        <end position="592"/>
    </location>
</feature>
<evidence type="ECO:0000259" key="13">
    <source>
        <dbReference type="Pfam" id="PF19316"/>
    </source>
</evidence>
<comment type="subcellular location">
    <subcellularLocation>
        <location evidence="1">Endoplasmic reticulum membrane</location>
        <topology evidence="1">Multi-pass membrane protein</topology>
    </subcellularLocation>
</comment>
<keyword evidence="4" id="KW-0337">GPI-anchor biosynthesis</keyword>
<feature type="transmembrane region" description="Helical" evidence="11">
    <location>
        <begin position="624"/>
        <end position="646"/>
    </location>
</feature>
<evidence type="ECO:0000256" key="10">
    <source>
        <dbReference type="ARBA" id="ARBA00023180"/>
    </source>
</evidence>
<dbReference type="SUPFAM" id="SSF53649">
    <property type="entry name" value="Alkaline phosphatase-like"/>
    <property type="match status" value="1"/>
</dbReference>
<dbReference type="PANTHER" id="PTHR23072">
    <property type="entry name" value="PHOSPHATIDYLINOSITOL GLYCAN-RELATED"/>
    <property type="match status" value="1"/>
</dbReference>
<evidence type="ECO:0000256" key="1">
    <source>
        <dbReference type="ARBA" id="ARBA00004477"/>
    </source>
</evidence>
<keyword evidence="15" id="KW-1185">Reference proteome</keyword>
<dbReference type="GeneID" id="109542021"/>
<dbReference type="Pfam" id="PF19316">
    <property type="entry name" value="PIGO_PIGG"/>
    <property type="match status" value="1"/>
</dbReference>
<evidence type="ECO:0000256" key="3">
    <source>
        <dbReference type="ARBA" id="ARBA00005315"/>
    </source>
</evidence>
<evidence type="ECO:0000256" key="4">
    <source>
        <dbReference type="ARBA" id="ARBA00022502"/>
    </source>
</evidence>
<dbReference type="AlphaFoldDB" id="A0AAR5Q076"/>
<dbReference type="EnsemblMetazoa" id="XM_019911048.1">
    <property type="protein sequence ID" value="XP_019766607.1"/>
    <property type="gene ID" value="LOC109542021"/>
</dbReference>
<dbReference type="CDD" id="cd16024">
    <property type="entry name" value="GPI_EPT_2"/>
    <property type="match status" value="1"/>
</dbReference>
<evidence type="ECO:0000256" key="5">
    <source>
        <dbReference type="ARBA" id="ARBA00022679"/>
    </source>
</evidence>
<dbReference type="GO" id="GO:0006506">
    <property type="term" value="P:GPI anchor biosynthetic process"/>
    <property type="evidence" value="ECO:0007669"/>
    <property type="project" value="UniProtKB-KW"/>
</dbReference>
<organism evidence="14 15">
    <name type="scientific">Dendroctonus ponderosae</name>
    <name type="common">Mountain pine beetle</name>
    <dbReference type="NCBI Taxonomy" id="77166"/>
    <lineage>
        <taxon>Eukaryota</taxon>
        <taxon>Metazoa</taxon>
        <taxon>Ecdysozoa</taxon>
        <taxon>Arthropoda</taxon>
        <taxon>Hexapoda</taxon>
        <taxon>Insecta</taxon>
        <taxon>Pterygota</taxon>
        <taxon>Neoptera</taxon>
        <taxon>Endopterygota</taxon>
        <taxon>Coleoptera</taxon>
        <taxon>Polyphaga</taxon>
        <taxon>Cucujiformia</taxon>
        <taxon>Curculionidae</taxon>
        <taxon>Scolytinae</taxon>
        <taxon>Dendroctonus</taxon>
    </lineage>
</organism>
<reference evidence="15" key="1">
    <citation type="journal article" date="2013" name="Genome Biol.">
        <title>Draft genome of the mountain pine beetle, Dendroctonus ponderosae Hopkins, a major forest pest.</title>
        <authorList>
            <person name="Keeling C.I."/>
            <person name="Yuen M.M."/>
            <person name="Liao N.Y."/>
            <person name="Docking T.R."/>
            <person name="Chan S.K."/>
            <person name="Taylor G.A."/>
            <person name="Palmquist D.L."/>
            <person name="Jackman S.D."/>
            <person name="Nguyen A."/>
            <person name="Li M."/>
            <person name="Henderson H."/>
            <person name="Janes J.K."/>
            <person name="Zhao Y."/>
            <person name="Pandoh P."/>
            <person name="Moore R."/>
            <person name="Sperling F.A."/>
            <person name="Huber D.P."/>
            <person name="Birol I."/>
            <person name="Jones S.J."/>
            <person name="Bohlmann J."/>
        </authorList>
    </citation>
    <scope>NUCLEOTIDE SEQUENCE</scope>
</reference>
<keyword evidence="12" id="KW-0732">Signal</keyword>
<dbReference type="Gene3D" id="3.40.720.10">
    <property type="entry name" value="Alkaline Phosphatase, subunit A"/>
    <property type="match status" value="1"/>
</dbReference>
<comment type="pathway">
    <text evidence="2">Glycolipid biosynthesis; glycosylphosphatidylinositol-anchor biosynthesis.</text>
</comment>
<keyword evidence="6 11" id="KW-0812">Transmembrane</keyword>
<evidence type="ECO:0000256" key="2">
    <source>
        <dbReference type="ARBA" id="ARBA00004687"/>
    </source>
</evidence>
<dbReference type="KEGG" id="dpa:109542021"/>
<keyword evidence="5" id="KW-0808">Transferase</keyword>
<evidence type="ECO:0000256" key="11">
    <source>
        <dbReference type="SAM" id="Phobius"/>
    </source>
</evidence>
<protein>
    <recommendedName>
        <fullName evidence="13">GPI ethanolamine phosphate transferase 2 C-terminal domain-containing protein</fullName>
    </recommendedName>
</protein>
<dbReference type="InterPro" id="IPR045687">
    <property type="entry name" value="PIGG/GPI7_C"/>
</dbReference>
<dbReference type="Pfam" id="PF01663">
    <property type="entry name" value="Phosphodiest"/>
    <property type="match status" value="1"/>
</dbReference>
<keyword evidence="7" id="KW-0256">Endoplasmic reticulum</keyword>
<dbReference type="CTD" id="35685"/>
<comment type="similarity">
    <text evidence="3">Belongs to the PIGG/PIGN/PIGO family. PIGG subfamily.</text>
</comment>
<evidence type="ECO:0000256" key="7">
    <source>
        <dbReference type="ARBA" id="ARBA00022824"/>
    </source>
</evidence>
<evidence type="ECO:0000313" key="14">
    <source>
        <dbReference type="EnsemblMetazoa" id="XP_019766607.1"/>
    </source>
</evidence>
<feature type="transmembrane region" description="Helical" evidence="11">
    <location>
        <begin position="548"/>
        <end position="568"/>
    </location>
</feature>
<dbReference type="InterPro" id="IPR039527">
    <property type="entry name" value="PIGG/GPI7"/>
</dbReference>
<feature type="chain" id="PRO_5043882615" description="GPI ethanolamine phosphate transferase 2 C-terminal domain-containing protein" evidence="12">
    <location>
        <begin position="19"/>
        <end position="799"/>
    </location>
</feature>
<feature type="transmembrane region" description="Helical" evidence="11">
    <location>
        <begin position="410"/>
        <end position="442"/>
    </location>
</feature>
<evidence type="ECO:0000313" key="15">
    <source>
        <dbReference type="Proteomes" id="UP000019118"/>
    </source>
</evidence>
<reference evidence="14" key="2">
    <citation type="submission" date="2024-08" db="UniProtKB">
        <authorList>
            <consortium name="EnsemblMetazoa"/>
        </authorList>
    </citation>
    <scope>IDENTIFICATION</scope>
</reference>
<dbReference type="Proteomes" id="UP000019118">
    <property type="component" value="Unassembled WGS sequence"/>
</dbReference>
<evidence type="ECO:0000256" key="9">
    <source>
        <dbReference type="ARBA" id="ARBA00023136"/>
    </source>
</evidence>
<feature type="transmembrane region" description="Helical" evidence="11">
    <location>
        <begin position="734"/>
        <end position="758"/>
    </location>
</feature>
<feature type="domain" description="GPI ethanolamine phosphate transferase 2 C-terminal" evidence="13">
    <location>
        <begin position="636"/>
        <end position="770"/>
    </location>
</feature>
<accession>A0AAR5Q076</accession>
<name>A0AAR5Q076_DENPD</name>
<feature type="transmembrane region" description="Helical" evidence="11">
    <location>
        <begin position="697"/>
        <end position="722"/>
    </location>
</feature>
<dbReference type="PANTHER" id="PTHR23072:SF0">
    <property type="entry name" value="GPI ETHANOLAMINE PHOSPHATE TRANSFERASE 2"/>
    <property type="match status" value="1"/>
</dbReference>
<keyword evidence="8 11" id="KW-1133">Transmembrane helix</keyword>
<feature type="transmembrane region" description="Helical" evidence="11">
    <location>
        <begin position="482"/>
        <end position="499"/>
    </location>
</feature>